<keyword evidence="1" id="KW-0472">Membrane</keyword>
<organism evidence="3">
    <name type="scientific">Caenorhabditis brenneri</name>
    <name type="common">Nematode worm</name>
    <dbReference type="NCBI Taxonomy" id="135651"/>
    <lineage>
        <taxon>Eukaryota</taxon>
        <taxon>Metazoa</taxon>
        <taxon>Ecdysozoa</taxon>
        <taxon>Nematoda</taxon>
        <taxon>Chromadorea</taxon>
        <taxon>Rhabditida</taxon>
        <taxon>Rhabditina</taxon>
        <taxon>Rhabditomorpha</taxon>
        <taxon>Rhabditoidea</taxon>
        <taxon>Rhabditidae</taxon>
        <taxon>Peloderinae</taxon>
        <taxon>Caenorhabditis</taxon>
    </lineage>
</organism>
<accession>G0NKZ3</accession>
<dbReference type="Proteomes" id="UP000008068">
    <property type="component" value="Unassembled WGS sequence"/>
</dbReference>
<dbReference type="OrthoDB" id="10311688at2759"/>
<feature type="transmembrane region" description="Helical" evidence="1">
    <location>
        <begin position="131"/>
        <end position="147"/>
    </location>
</feature>
<evidence type="ECO:0000313" key="2">
    <source>
        <dbReference type="EMBL" id="EGT33168.1"/>
    </source>
</evidence>
<dbReference type="OMA" id="RRAINIP"/>
<evidence type="ECO:0000256" key="1">
    <source>
        <dbReference type="SAM" id="Phobius"/>
    </source>
</evidence>
<dbReference type="eggNOG" id="ENOG502THSI">
    <property type="taxonomic scope" value="Eukaryota"/>
</dbReference>
<feature type="transmembrane region" description="Helical" evidence="1">
    <location>
        <begin position="208"/>
        <end position="231"/>
    </location>
</feature>
<reference evidence="3" key="1">
    <citation type="submission" date="2011-07" db="EMBL/GenBank/DDBJ databases">
        <authorList>
            <consortium name="Caenorhabditis brenneri Sequencing and Analysis Consortium"/>
            <person name="Wilson R.K."/>
        </authorList>
    </citation>
    <scope>NUCLEOTIDE SEQUENCE [LARGE SCALE GENOMIC DNA]</scope>
    <source>
        <strain evidence="3">PB2801</strain>
    </source>
</reference>
<dbReference type="AlphaFoldDB" id="G0NKZ3"/>
<dbReference type="EMBL" id="GL379903">
    <property type="protein sequence ID" value="EGT33168.1"/>
    <property type="molecule type" value="Genomic_DNA"/>
</dbReference>
<sequence length="262" mass="29912">MKLGTALDKWSEKPPKYTPTLPEYVPLQYRVYHPTKPELMEITCVDPETDQEDETEMFLSKHEKRFLIFFTLFAFVSLLLTAFALMLDKHCIVGDIINPSICLLTDTRDCHTVYSTDTVRKMVEVSVRVDLLLSCIAVCTGSVLIGFKMFNCRLLIGFLIAGICKSFFINMALLMIVTNNGFYFNTIMSIMTGNCGHQFCLEDQSMNIVLAFNLLLLSAVTTFFMTLNVFVLGTHILRKYDEAHTQQVWAKWDAMVAELVTY</sequence>
<proteinExistence type="predicted"/>
<keyword evidence="1" id="KW-0812">Transmembrane</keyword>
<dbReference type="InParanoid" id="G0NKZ3"/>
<feature type="transmembrane region" description="Helical" evidence="1">
    <location>
        <begin position="66"/>
        <end position="87"/>
    </location>
</feature>
<keyword evidence="3" id="KW-1185">Reference proteome</keyword>
<name>G0NKZ3_CAEBE</name>
<evidence type="ECO:0000313" key="3">
    <source>
        <dbReference type="Proteomes" id="UP000008068"/>
    </source>
</evidence>
<dbReference type="FunCoup" id="G0NKZ3">
    <property type="interactions" value="87"/>
</dbReference>
<feature type="transmembrane region" description="Helical" evidence="1">
    <location>
        <begin position="154"/>
        <end position="177"/>
    </location>
</feature>
<dbReference type="HOGENOM" id="CLU_092912_0_0_1"/>
<protein>
    <submittedName>
        <fullName evidence="2">Uncharacterized protein</fullName>
    </submittedName>
</protein>
<keyword evidence="1" id="KW-1133">Transmembrane helix</keyword>
<gene>
    <name evidence="2" type="ORF">CAEBREN_01194</name>
</gene>